<dbReference type="GO" id="GO:0005634">
    <property type="term" value="C:nucleus"/>
    <property type="evidence" value="ECO:0007669"/>
    <property type="project" value="UniProtKB-SubCell"/>
</dbReference>
<gene>
    <name evidence="2" type="ORF">OESDEN_14160</name>
</gene>
<evidence type="ECO:0000256" key="1">
    <source>
        <dbReference type="ARBA" id="ARBA00004123"/>
    </source>
</evidence>
<dbReference type="AlphaFoldDB" id="A0A0B1SMF0"/>
<reference evidence="2 3" key="1">
    <citation type="submission" date="2014-03" db="EMBL/GenBank/DDBJ databases">
        <title>Draft genome of the hookworm Oesophagostomum dentatum.</title>
        <authorList>
            <person name="Mitreva M."/>
        </authorList>
    </citation>
    <scope>NUCLEOTIDE SEQUENCE [LARGE SCALE GENOMIC DNA]</scope>
    <source>
        <strain evidence="2 3">OD-Hann</strain>
    </source>
</reference>
<proteinExistence type="predicted"/>
<dbReference type="EMBL" id="KN561541">
    <property type="protein sequence ID" value="KHJ86099.1"/>
    <property type="molecule type" value="Genomic_DNA"/>
</dbReference>
<dbReference type="OrthoDB" id="5871893at2759"/>
<accession>A0A0B1SMF0</accession>
<organism evidence="2 3">
    <name type="scientific">Oesophagostomum dentatum</name>
    <name type="common">Nodular worm</name>
    <dbReference type="NCBI Taxonomy" id="61180"/>
    <lineage>
        <taxon>Eukaryota</taxon>
        <taxon>Metazoa</taxon>
        <taxon>Ecdysozoa</taxon>
        <taxon>Nematoda</taxon>
        <taxon>Chromadorea</taxon>
        <taxon>Rhabditida</taxon>
        <taxon>Rhabditina</taxon>
        <taxon>Rhabditomorpha</taxon>
        <taxon>Strongyloidea</taxon>
        <taxon>Strongylidae</taxon>
        <taxon>Oesophagostomum</taxon>
    </lineage>
</organism>
<sequence>MVPGNPKRGDIIVLHQLGRRPKEISKLLDVPRRTVYANIKRLKETGSLSDRPGRGRKVIVVTCSIIKKIRTCVSAGIGNDL</sequence>
<name>A0A0B1SMF0_OESDE</name>
<evidence type="ECO:0000313" key="2">
    <source>
        <dbReference type="EMBL" id="KHJ86099.1"/>
    </source>
</evidence>
<dbReference type="Gene3D" id="1.10.10.10">
    <property type="entry name" value="Winged helix-like DNA-binding domain superfamily/Winged helix DNA-binding domain"/>
    <property type="match status" value="1"/>
</dbReference>
<dbReference type="SUPFAM" id="SSF46689">
    <property type="entry name" value="Homeodomain-like"/>
    <property type="match status" value="1"/>
</dbReference>
<dbReference type="Proteomes" id="UP000053660">
    <property type="component" value="Unassembled WGS sequence"/>
</dbReference>
<protein>
    <submittedName>
        <fullName evidence="2">Uncharacterized protein</fullName>
    </submittedName>
</protein>
<comment type="subcellular location">
    <subcellularLocation>
        <location evidence="1">Nucleus</location>
    </subcellularLocation>
</comment>
<evidence type="ECO:0000313" key="3">
    <source>
        <dbReference type="Proteomes" id="UP000053660"/>
    </source>
</evidence>
<keyword evidence="3" id="KW-1185">Reference proteome</keyword>
<dbReference type="InterPro" id="IPR036388">
    <property type="entry name" value="WH-like_DNA-bd_sf"/>
</dbReference>
<dbReference type="Pfam" id="PF13384">
    <property type="entry name" value="HTH_23"/>
    <property type="match status" value="1"/>
</dbReference>
<dbReference type="InterPro" id="IPR009057">
    <property type="entry name" value="Homeodomain-like_sf"/>
</dbReference>